<feature type="compositionally biased region" description="Pro residues" evidence="1">
    <location>
        <begin position="190"/>
        <end position="202"/>
    </location>
</feature>
<feature type="compositionally biased region" description="Polar residues" evidence="1">
    <location>
        <begin position="203"/>
        <end position="233"/>
    </location>
</feature>
<sequence length="407" mass="45025">MPQKTREYYLTTSYTRDFAWFFFGKPTSTAKQPPRQRVESTPPYRISKVSNISKPRPGRLPPTKKHEARHALMAPGDVKAMALAVKARSKPAKPKKPESKPKPKPKHKKTGPDSVGPWSDWYVSGDRNYFWRARQSQNDKWDYQFTPSYQETTSQTQETTEDTAPTTSSSSLNRPLSSFPEDPPEDLPASPDPNQSPTPNPASPKSSWPTIITTSTGQPTADLSASSNRTLTSLAKELCDGDDDNDADHPWDSIAYTTTPRGLADAIPFPTTTPAPATAPTTNPKPKKKKPISPVMRLLQESVAARSSRKTKTDAAPPQLHSHQQQHQPQDQHQQDPTATQHSQGNDKAMSALARKLHARVKAEKELKVDPKRRVKAWLKGVEVPMVGAGTAGYWEGEQGGEGWAGW</sequence>
<dbReference type="AlphaFoldDB" id="A0AAN6MDD9"/>
<evidence type="ECO:0000313" key="3">
    <source>
        <dbReference type="Proteomes" id="UP001303889"/>
    </source>
</evidence>
<proteinExistence type="predicted"/>
<accession>A0AAN6MDD9</accession>
<feature type="compositionally biased region" description="Low complexity" evidence="1">
    <location>
        <begin position="150"/>
        <end position="178"/>
    </location>
</feature>
<keyword evidence="3" id="KW-1185">Reference proteome</keyword>
<organism evidence="2 3">
    <name type="scientific">Staphylotrichum tortipilum</name>
    <dbReference type="NCBI Taxonomy" id="2831512"/>
    <lineage>
        <taxon>Eukaryota</taxon>
        <taxon>Fungi</taxon>
        <taxon>Dikarya</taxon>
        <taxon>Ascomycota</taxon>
        <taxon>Pezizomycotina</taxon>
        <taxon>Sordariomycetes</taxon>
        <taxon>Sordariomycetidae</taxon>
        <taxon>Sordariales</taxon>
        <taxon>Chaetomiaceae</taxon>
        <taxon>Staphylotrichum</taxon>
    </lineage>
</organism>
<feature type="compositionally biased region" description="Low complexity" evidence="1">
    <location>
        <begin position="317"/>
        <end position="337"/>
    </location>
</feature>
<reference evidence="2" key="1">
    <citation type="journal article" date="2023" name="Mol. Phylogenet. Evol.">
        <title>Genome-scale phylogeny and comparative genomics of the fungal order Sordariales.</title>
        <authorList>
            <person name="Hensen N."/>
            <person name="Bonometti L."/>
            <person name="Westerberg I."/>
            <person name="Brannstrom I.O."/>
            <person name="Guillou S."/>
            <person name="Cros-Aarteil S."/>
            <person name="Calhoun S."/>
            <person name="Haridas S."/>
            <person name="Kuo A."/>
            <person name="Mondo S."/>
            <person name="Pangilinan J."/>
            <person name="Riley R."/>
            <person name="LaButti K."/>
            <person name="Andreopoulos B."/>
            <person name="Lipzen A."/>
            <person name="Chen C."/>
            <person name="Yan M."/>
            <person name="Daum C."/>
            <person name="Ng V."/>
            <person name="Clum A."/>
            <person name="Steindorff A."/>
            <person name="Ohm R.A."/>
            <person name="Martin F."/>
            <person name="Silar P."/>
            <person name="Natvig D.O."/>
            <person name="Lalanne C."/>
            <person name="Gautier V."/>
            <person name="Ament-Velasquez S.L."/>
            <person name="Kruys A."/>
            <person name="Hutchinson M.I."/>
            <person name="Powell A.J."/>
            <person name="Barry K."/>
            <person name="Miller A.N."/>
            <person name="Grigoriev I.V."/>
            <person name="Debuchy R."/>
            <person name="Gladieux P."/>
            <person name="Hiltunen Thoren M."/>
            <person name="Johannesson H."/>
        </authorList>
    </citation>
    <scope>NUCLEOTIDE SEQUENCE</scope>
    <source>
        <strain evidence="2">CBS 103.79</strain>
    </source>
</reference>
<gene>
    <name evidence="2" type="ORF">C8A05DRAFT_47019</name>
</gene>
<feature type="compositionally biased region" description="Low complexity" evidence="1">
    <location>
        <begin position="270"/>
        <end position="284"/>
    </location>
</feature>
<protein>
    <submittedName>
        <fullName evidence="2">Uncharacterized protein</fullName>
    </submittedName>
</protein>
<dbReference type="EMBL" id="MU855887">
    <property type="protein sequence ID" value="KAK3898750.1"/>
    <property type="molecule type" value="Genomic_DNA"/>
</dbReference>
<dbReference type="Proteomes" id="UP001303889">
    <property type="component" value="Unassembled WGS sequence"/>
</dbReference>
<evidence type="ECO:0000313" key="2">
    <source>
        <dbReference type="EMBL" id="KAK3898750.1"/>
    </source>
</evidence>
<comment type="caution">
    <text evidence="2">The sequence shown here is derived from an EMBL/GenBank/DDBJ whole genome shotgun (WGS) entry which is preliminary data.</text>
</comment>
<feature type="region of interest" description="Disordered" evidence="1">
    <location>
        <begin position="82"/>
        <end position="121"/>
    </location>
</feature>
<evidence type="ECO:0000256" key="1">
    <source>
        <dbReference type="SAM" id="MobiDB-lite"/>
    </source>
</evidence>
<feature type="region of interest" description="Disordered" evidence="1">
    <location>
        <begin position="26"/>
        <end position="67"/>
    </location>
</feature>
<feature type="region of interest" description="Disordered" evidence="1">
    <location>
        <begin position="140"/>
        <end position="353"/>
    </location>
</feature>
<reference evidence="2" key="2">
    <citation type="submission" date="2023-05" db="EMBL/GenBank/DDBJ databases">
        <authorList>
            <consortium name="Lawrence Berkeley National Laboratory"/>
            <person name="Steindorff A."/>
            <person name="Hensen N."/>
            <person name="Bonometti L."/>
            <person name="Westerberg I."/>
            <person name="Brannstrom I.O."/>
            <person name="Guillou S."/>
            <person name="Cros-Aarteil S."/>
            <person name="Calhoun S."/>
            <person name="Haridas S."/>
            <person name="Kuo A."/>
            <person name="Mondo S."/>
            <person name="Pangilinan J."/>
            <person name="Riley R."/>
            <person name="Labutti K."/>
            <person name="Andreopoulos B."/>
            <person name="Lipzen A."/>
            <person name="Chen C."/>
            <person name="Yanf M."/>
            <person name="Daum C."/>
            <person name="Ng V."/>
            <person name="Clum A."/>
            <person name="Ohm R."/>
            <person name="Martin F."/>
            <person name="Silar P."/>
            <person name="Natvig D."/>
            <person name="Lalanne C."/>
            <person name="Gautier V."/>
            <person name="Ament-Velasquez S.L."/>
            <person name="Kruys A."/>
            <person name="Hutchinson M.I."/>
            <person name="Powell A.J."/>
            <person name="Barry K."/>
            <person name="Miller A.N."/>
            <person name="Grigoriev I.V."/>
            <person name="Debuchy R."/>
            <person name="Gladieux P."/>
            <person name="Thoren M.H."/>
            <person name="Johannesson H."/>
        </authorList>
    </citation>
    <scope>NUCLEOTIDE SEQUENCE</scope>
    <source>
        <strain evidence="2">CBS 103.79</strain>
    </source>
</reference>
<name>A0AAN6MDD9_9PEZI</name>